<dbReference type="InterPro" id="IPR015931">
    <property type="entry name" value="Acnase/IPM_dHydase_lsu_aba_1/3"/>
</dbReference>
<name>A0A251VB64_HELAN</name>
<accession>A0A251VB64</accession>
<dbReference type="GO" id="GO:0051536">
    <property type="term" value="F:iron-sulfur cluster binding"/>
    <property type="evidence" value="ECO:0007669"/>
    <property type="project" value="UniProtKB-KW"/>
</dbReference>
<dbReference type="InParanoid" id="A0A251VB64"/>
<keyword evidence="3" id="KW-0411">Iron-sulfur</keyword>
<dbReference type="Gene3D" id="3.30.499.10">
    <property type="entry name" value="Aconitase, domain 3"/>
    <property type="match status" value="1"/>
</dbReference>
<evidence type="ECO:0000256" key="1">
    <source>
        <dbReference type="ARBA" id="ARBA00022723"/>
    </source>
</evidence>
<evidence type="ECO:0000313" key="6">
    <source>
        <dbReference type="Proteomes" id="UP000215914"/>
    </source>
</evidence>
<dbReference type="InterPro" id="IPR001030">
    <property type="entry name" value="Acoase/IPM_deHydtase_lsu_aba"/>
</dbReference>
<dbReference type="SUPFAM" id="SSF53732">
    <property type="entry name" value="Aconitase iron-sulfur domain"/>
    <property type="match status" value="1"/>
</dbReference>
<feature type="domain" description="Aconitase/3-isopropylmalate dehydratase large subunit alpha/beta/alpha" evidence="4">
    <location>
        <begin position="49"/>
        <end position="133"/>
    </location>
</feature>
<dbReference type="InterPro" id="IPR036008">
    <property type="entry name" value="Aconitase_4Fe-4S_dom"/>
</dbReference>
<sequence>MFSNGSYIFLFNAFFSPVTSFFRNPKYQTFFSFTLQDPNVHPSPSSTSLIHLRMSMVLPDVVGFKLLGIRDGVTTIDLVLIVTQMLRKHGVVGDGVGKIPLADRATIANMSLEYDATMWLFPVDEVMIQYVRFHLCRHA</sequence>
<dbReference type="STRING" id="4232.A0A251VB64"/>
<gene>
    <name evidence="5" type="ORF">HannXRQ_Chr03g0080581</name>
</gene>
<dbReference type="Pfam" id="PF00330">
    <property type="entry name" value="Aconitase"/>
    <property type="match status" value="1"/>
</dbReference>
<evidence type="ECO:0000313" key="5">
    <source>
        <dbReference type="EMBL" id="OTG31881.1"/>
    </source>
</evidence>
<evidence type="ECO:0000256" key="2">
    <source>
        <dbReference type="ARBA" id="ARBA00023004"/>
    </source>
</evidence>
<protein>
    <submittedName>
        <fullName evidence="5">Putative aconitase/isopropylmalate dehydratase</fullName>
    </submittedName>
</protein>
<evidence type="ECO:0000256" key="3">
    <source>
        <dbReference type="ARBA" id="ARBA00023014"/>
    </source>
</evidence>
<dbReference type="InterPro" id="IPR006249">
    <property type="entry name" value="Aconitase/IRP2"/>
</dbReference>
<organism evidence="5 6">
    <name type="scientific">Helianthus annuus</name>
    <name type="common">Common sunflower</name>
    <dbReference type="NCBI Taxonomy" id="4232"/>
    <lineage>
        <taxon>Eukaryota</taxon>
        <taxon>Viridiplantae</taxon>
        <taxon>Streptophyta</taxon>
        <taxon>Embryophyta</taxon>
        <taxon>Tracheophyta</taxon>
        <taxon>Spermatophyta</taxon>
        <taxon>Magnoliopsida</taxon>
        <taxon>eudicotyledons</taxon>
        <taxon>Gunneridae</taxon>
        <taxon>Pentapetalae</taxon>
        <taxon>asterids</taxon>
        <taxon>campanulids</taxon>
        <taxon>Asterales</taxon>
        <taxon>Asteraceae</taxon>
        <taxon>Asteroideae</taxon>
        <taxon>Heliantheae alliance</taxon>
        <taxon>Heliantheae</taxon>
        <taxon>Helianthus</taxon>
    </lineage>
</organism>
<reference evidence="6" key="1">
    <citation type="journal article" date="2017" name="Nature">
        <title>The sunflower genome provides insights into oil metabolism, flowering and Asterid evolution.</title>
        <authorList>
            <person name="Badouin H."/>
            <person name="Gouzy J."/>
            <person name="Grassa C.J."/>
            <person name="Murat F."/>
            <person name="Staton S.E."/>
            <person name="Cottret L."/>
            <person name="Lelandais-Briere C."/>
            <person name="Owens G.L."/>
            <person name="Carrere S."/>
            <person name="Mayjonade B."/>
            <person name="Legrand L."/>
            <person name="Gill N."/>
            <person name="Kane N.C."/>
            <person name="Bowers J.E."/>
            <person name="Hubner S."/>
            <person name="Bellec A."/>
            <person name="Berard A."/>
            <person name="Berges H."/>
            <person name="Blanchet N."/>
            <person name="Boniface M.C."/>
            <person name="Brunel D."/>
            <person name="Catrice O."/>
            <person name="Chaidir N."/>
            <person name="Claudel C."/>
            <person name="Donnadieu C."/>
            <person name="Faraut T."/>
            <person name="Fievet G."/>
            <person name="Helmstetter N."/>
            <person name="King M."/>
            <person name="Knapp S.J."/>
            <person name="Lai Z."/>
            <person name="Le Paslier M.C."/>
            <person name="Lippi Y."/>
            <person name="Lorenzon L."/>
            <person name="Mandel J.R."/>
            <person name="Marage G."/>
            <person name="Marchand G."/>
            <person name="Marquand E."/>
            <person name="Bret-Mestries E."/>
            <person name="Morien E."/>
            <person name="Nambeesan S."/>
            <person name="Nguyen T."/>
            <person name="Pegot-Espagnet P."/>
            <person name="Pouilly N."/>
            <person name="Raftis F."/>
            <person name="Sallet E."/>
            <person name="Schiex T."/>
            <person name="Thomas J."/>
            <person name="Vandecasteele C."/>
            <person name="Vares D."/>
            <person name="Vear F."/>
            <person name="Vautrin S."/>
            <person name="Crespi M."/>
            <person name="Mangin B."/>
            <person name="Burke J.M."/>
            <person name="Salse J."/>
            <person name="Munos S."/>
            <person name="Vincourt P."/>
            <person name="Rieseberg L.H."/>
            <person name="Langlade N.B."/>
        </authorList>
    </citation>
    <scope>NUCLEOTIDE SEQUENCE [LARGE SCALE GENOMIC DNA]</scope>
    <source>
        <strain evidence="6">cv. SF193</strain>
    </source>
</reference>
<evidence type="ECO:0000259" key="4">
    <source>
        <dbReference type="Pfam" id="PF00330"/>
    </source>
</evidence>
<dbReference type="PANTHER" id="PTHR11670">
    <property type="entry name" value="ACONITASE/IRON-RESPONSIVE ELEMENT FAMILY MEMBER"/>
    <property type="match status" value="1"/>
</dbReference>
<dbReference type="AlphaFoldDB" id="A0A251VB64"/>
<keyword evidence="2" id="KW-0408">Iron</keyword>
<proteinExistence type="predicted"/>
<keyword evidence="1" id="KW-0479">Metal-binding</keyword>
<dbReference type="EMBL" id="CM007892">
    <property type="protein sequence ID" value="OTG31881.1"/>
    <property type="molecule type" value="Genomic_DNA"/>
</dbReference>
<dbReference type="Proteomes" id="UP000215914">
    <property type="component" value="Chromosome 3"/>
</dbReference>
<dbReference type="GO" id="GO:0046872">
    <property type="term" value="F:metal ion binding"/>
    <property type="evidence" value="ECO:0007669"/>
    <property type="project" value="UniProtKB-KW"/>
</dbReference>
<keyword evidence="6" id="KW-1185">Reference proteome</keyword>